<evidence type="ECO:0000313" key="1">
    <source>
        <dbReference type="EMBL" id="NCI49067.1"/>
    </source>
</evidence>
<accession>A0ABW9ZPP2</accession>
<sequence length="326" mass="35873">MGHIMRCVSLSEMLGPAFSYLFIVNNADEKVKELVSQHGEAVFINVEDIESEPEAISGIIRQDDIFVSDGYFFDTAYQEQIKKKVHKLVMIDDKAMHFFYADVIINHGGLSEIPSYRTAPFTRVLSGFDYLIARNEFIHAASSPELRKISPVETVFICMGGADPFDITTKIINVCLSFDYIQRLNVVTGAAYAHRSSLSNVLAADSSSRIRHYENLNAKEMVQHIAESQVSFATASSTAMEICCVRSGLVSGIVVDNQNAIHQQLLANGCCISAGNFITASEAHIADCIRQIVDPGVLGKVIANQKRNVDGRSAERLLEVFTNLAA</sequence>
<name>A0ABW9ZPP2_9BACT</name>
<dbReference type="Gene3D" id="3.40.50.2000">
    <property type="entry name" value="Glycogen Phosphorylase B"/>
    <property type="match status" value="1"/>
</dbReference>
<dbReference type="Gene3D" id="3.40.50.11190">
    <property type="match status" value="1"/>
</dbReference>
<comment type="caution">
    <text evidence="1">The sequence shown here is derived from an EMBL/GenBank/DDBJ whole genome shotgun (WGS) entry which is preliminary data.</text>
</comment>
<protein>
    <recommendedName>
        <fullName evidence="3">UDP-2,4-diacetamido-2,4,6-trideoxy-beta-L-altropyranose hydrolase</fullName>
    </recommendedName>
</protein>
<gene>
    <name evidence="1" type="ORF">GWC95_03980</name>
</gene>
<organism evidence="1 2">
    <name type="scientific">Sediminibacterium roseum</name>
    <dbReference type="NCBI Taxonomy" id="1978412"/>
    <lineage>
        <taxon>Bacteria</taxon>
        <taxon>Pseudomonadati</taxon>
        <taxon>Bacteroidota</taxon>
        <taxon>Chitinophagia</taxon>
        <taxon>Chitinophagales</taxon>
        <taxon>Chitinophagaceae</taxon>
        <taxon>Sediminibacterium</taxon>
    </lineage>
</organism>
<evidence type="ECO:0000313" key="2">
    <source>
        <dbReference type="Proteomes" id="UP000753802"/>
    </source>
</evidence>
<evidence type="ECO:0008006" key="3">
    <source>
        <dbReference type="Google" id="ProtNLM"/>
    </source>
</evidence>
<dbReference type="Proteomes" id="UP000753802">
    <property type="component" value="Unassembled WGS sequence"/>
</dbReference>
<keyword evidence="2" id="KW-1185">Reference proteome</keyword>
<reference evidence="1 2" key="1">
    <citation type="submission" date="2020-01" db="EMBL/GenBank/DDBJ databases">
        <title>Genome analysis.</title>
        <authorList>
            <person name="Wu S."/>
            <person name="Wang G."/>
        </authorList>
    </citation>
    <scope>NUCLEOTIDE SEQUENCE [LARGE SCALE GENOMIC DNA]</scope>
    <source>
        <strain evidence="1 2">SYL130</strain>
    </source>
</reference>
<proteinExistence type="predicted"/>
<dbReference type="EMBL" id="JAACJS010000002">
    <property type="protein sequence ID" value="NCI49067.1"/>
    <property type="molecule type" value="Genomic_DNA"/>
</dbReference>